<comment type="caution">
    <text evidence="3">The sequence shown here is derived from an EMBL/GenBank/DDBJ whole genome shotgun (WGS) entry which is preliminary data.</text>
</comment>
<feature type="compositionally biased region" description="Basic and acidic residues" evidence="1">
    <location>
        <begin position="255"/>
        <end position="268"/>
    </location>
</feature>
<feature type="region of interest" description="Disordered" evidence="1">
    <location>
        <begin position="213"/>
        <end position="289"/>
    </location>
</feature>
<sequence length="289" mass="30749">MAVLRWMVLVLAVFLSPQCSLAAVNQNWLTNIIQNLKNEYELGDSYSLAVNLPVNQDLNSLADVLKDDPADAVKQAISTGQVYQGTRVVAAAQSGALAHVLEKIQPLIKSSDGNVLIVYSEGYPDANGIDNKISNIVQNWKSYAFVFSKVADVADANTLQRAAVFKGQELSKFGLENIFRCYEQSDSFQCTNCKAGDNVAPSCVADAMQSNANEETAVDAPEPPAGSDEGTISGLNNGSGIGSEPRKGKKRQKGKKGEQGGEVKEGGKRGKGGKVRKSGKCGKGSKMKS</sequence>
<evidence type="ECO:0000313" key="4">
    <source>
        <dbReference type="Proteomes" id="UP000250572"/>
    </source>
</evidence>
<reference evidence="3 4" key="1">
    <citation type="journal article" date="2018" name="G3 (Bethesda)">
        <title>A High-Quality Reference Genome for the Invasive Mosquitofish Gambusia affinis Using a Chicago Library.</title>
        <authorList>
            <person name="Hoffberg S.L."/>
            <person name="Troendle N.J."/>
            <person name="Glenn T.C."/>
            <person name="Mahmud O."/>
            <person name="Louha S."/>
            <person name="Chalopin D."/>
            <person name="Bennetzen J.L."/>
            <person name="Mauricio R."/>
        </authorList>
    </citation>
    <scope>NUCLEOTIDE SEQUENCE [LARGE SCALE GENOMIC DNA]</scope>
    <source>
        <strain evidence="3">NE01/NJP1002.9</strain>
        <tissue evidence="3">Muscle</tissue>
    </source>
</reference>
<dbReference type="Proteomes" id="UP000250572">
    <property type="component" value="Unassembled WGS sequence"/>
</dbReference>
<accession>A0A315W0Z6</accession>
<feature type="non-terminal residue" evidence="3">
    <location>
        <position position="289"/>
    </location>
</feature>
<dbReference type="AlphaFoldDB" id="A0A315W0Z6"/>
<keyword evidence="2" id="KW-0732">Signal</keyword>
<organism evidence="3 4">
    <name type="scientific">Gambusia affinis</name>
    <name type="common">Western mosquitofish</name>
    <name type="synonym">Heterandria affinis</name>
    <dbReference type="NCBI Taxonomy" id="33528"/>
    <lineage>
        <taxon>Eukaryota</taxon>
        <taxon>Metazoa</taxon>
        <taxon>Chordata</taxon>
        <taxon>Craniata</taxon>
        <taxon>Vertebrata</taxon>
        <taxon>Euteleostomi</taxon>
        <taxon>Actinopterygii</taxon>
        <taxon>Neopterygii</taxon>
        <taxon>Teleostei</taxon>
        <taxon>Neoteleostei</taxon>
        <taxon>Acanthomorphata</taxon>
        <taxon>Ovalentaria</taxon>
        <taxon>Atherinomorphae</taxon>
        <taxon>Cyprinodontiformes</taxon>
        <taxon>Poeciliidae</taxon>
        <taxon>Poeciliinae</taxon>
        <taxon>Gambusia</taxon>
    </lineage>
</organism>
<evidence type="ECO:0008006" key="5">
    <source>
        <dbReference type="Google" id="ProtNLM"/>
    </source>
</evidence>
<feature type="signal peptide" evidence="2">
    <location>
        <begin position="1"/>
        <end position="22"/>
    </location>
</feature>
<feature type="chain" id="PRO_5016233316" description="VWFA domain-containing protein" evidence="2">
    <location>
        <begin position="23"/>
        <end position="289"/>
    </location>
</feature>
<dbReference type="EMBL" id="NHOQ01000621">
    <property type="protein sequence ID" value="PWA29295.1"/>
    <property type="molecule type" value="Genomic_DNA"/>
</dbReference>
<protein>
    <recommendedName>
        <fullName evidence="5">VWFA domain-containing protein</fullName>
    </recommendedName>
</protein>
<evidence type="ECO:0000313" key="3">
    <source>
        <dbReference type="EMBL" id="PWA29295.1"/>
    </source>
</evidence>
<name>A0A315W0Z6_GAMAF</name>
<evidence type="ECO:0000256" key="2">
    <source>
        <dbReference type="SAM" id="SignalP"/>
    </source>
</evidence>
<proteinExistence type="predicted"/>
<evidence type="ECO:0000256" key="1">
    <source>
        <dbReference type="SAM" id="MobiDB-lite"/>
    </source>
</evidence>
<keyword evidence="4" id="KW-1185">Reference proteome</keyword>
<feature type="compositionally biased region" description="Basic residues" evidence="1">
    <location>
        <begin position="269"/>
        <end position="289"/>
    </location>
</feature>
<gene>
    <name evidence="3" type="ORF">CCH79_00013932</name>
</gene>